<dbReference type="AlphaFoldDB" id="A0A151P942"/>
<dbReference type="Proteomes" id="UP000050525">
    <property type="component" value="Unassembled WGS sequence"/>
</dbReference>
<name>A0A151P942_ALLMI</name>
<proteinExistence type="predicted"/>
<accession>A0A151P942</accession>
<protein>
    <submittedName>
        <fullName evidence="1">Uncharacterized protein</fullName>
    </submittedName>
</protein>
<organism evidence="1 2">
    <name type="scientific">Alligator mississippiensis</name>
    <name type="common">American alligator</name>
    <dbReference type="NCBI Taxonomy" id="8496"/>
    <lineage>
        <taxon>Eukaryota</taxon>
        <taxon>Metazoa</taxon>
        <taxon>Chordata</taxon>
        <taxon>Craniata</taxon>
        <taxon>Vertebrata</taxon>
        <taxon>Euteleostomi</taxon>
        <taxon>Archelosauria</taxon>
        <taxon>Archosauria</taxon>
        <taxon>Crocodylia</taxon>
        <taxon>Alligatoridae</taxon>
        <taxon>Alligatorinae</taxon>
        <taxon>Alligator</taxon>
    </lineage>
</organism>
<dbReference type="EMBL" id="AKHW03000533">
    <property type="protein sequence ID" value="KYO45611.1"/>
    <property type="molecule type" value="Genomic_DNA"/>
</dbReference>
<reference evidence="1 2" key="1">
    <citation type="journal article" date="2012" name="Genome Biol.">
        <title>Sequencing three crocodilian genomes to illuminate the evolution of archosaurs and amniotes.</title>
        <authorList>
            <person name="St John J.A."/>
            <person name="Braun E.L."/>
            <person name="Isberg S.R."/>
            <person name="Miles L.G."/>
            <person name="Chong A.Y."/>
            <person name="Gongora J."/>
            <person name="Dalzell P."/>
            <person name="Moran C."/>
            <person name="Bed'hom B."/>
            <person name="Abzhanov A."/>
            <person name="Burgess S.C."/>
            <person name="Cooksey A.M."/>
            <person name="Castoe T.A."/>
            <person name="Crawford N.G."/>
            <person name="Densmore L.D."/>
            <person name="Drew J.C."/>
            <person name="Edwards S.V."/>
            <person name="Faircloth B.C."/>
            <person name="Fujita M.K."/>
            <person name="Greenwold M.J."/>
            <person name="Hoffmann F.G."/>
            <person name="Howard J.M."/>
            <person name="Iguchi T."/>
            <person name="Janes D.E."/>
            <person name="Khan S.Y."/>
            <person name="Kohno S."/>
            <person name="de Koning A.J."/>
            <person name="Lance S.L."/>
            <person name="McCarthy F.M."/>
            <person name="McCormack J.E."/>
            <person name="Merchant M.E."/>
            <person name="Peterson D.G."/>
            <person name="Pollock D.D."/>
            <person name="Pourmand N."/>
            <person name="Raney B.J."/>
            <person name="Roessler K.A."/>
            <person name="Sanford J.R."/>
            <person name="Sawyer R.H."/>
            <person name="Schmidt C.J."/>
            <person name="Triplett E.W."/>
            <person name="Tuberville T.D."/>
            <person name="Venegas-Anaya M."/>
            <person name="Howard J.T."/>
            <person name="Jarvis E.D."/>
            <person name="Guillette L.J.Jr."/>
            <person name="Glenn T.C."/>
            <person name="Green R.E."/>
            <person name="Ray D.A."/>
        </authorList>
    </citation>
    <scope>NUCLEOTIDE SEQUENCE [LARGE SCALE GENOMIC DNA]</scope>
    <source>
        <strain evidence="1">KSC_2009_1</strain>
    </source>
</reference>
<sequence>MEVQKHFCEYYKQNRSGGKTKKSVCVRLCGRWAASPPGEAWDLEPESKAGIQHKAAAREQVVPVYISIWRVNKDISDESLWLFPVKVPNTTSNAE</sequence>
<keyword evidence="2" id="KW-1185">Reference proteome</keyword>
<comment type="caution">
    <text evidence="1">The sequence shown here is derived from an EMBL/GenBank/DDBJ whole genome shotgun (WGS) entry which is preliminary data.</text>
</comment>
<evidence type="ECO:0000313" key="1">
    <source>
        <dbReference type="EMBL" id="KYO45611.1"/>
    </source>
</evidence>
<evidence type="ECO:0000313" key="2">
    <source>
        <dbReference type="Proteomes" id="UP000050525"/>
    </source>
</evidence>
<gene>
    <name evidence="1" type="ORF">Y1Q_0021306</name>
</gene>